<proteinExistence type="predicted"/>
<evidence type="ECO:0000256" key="1">
    <source>
        <dbReference type="SAM" id="MobiDB-lite"/>
    </source>
</evidence>
<evidence type="ECO:0000313" key="3">
    <source>
        <dbReference type="Proteomes" id="UP001218218"/>
    </source>
</evidence>
<keyword evidence="3" id="KW-1185">Reference proteome</keyword>
<protein>
    <submittedName>
        <fullName evidence="2">Uncharacterized protein</fullName>
    </submittedName>
</protein>
<dbReference type="AlphaFoldDB" id="A0AAD6ZVH0"/>
<dbReference type="EMBL" id="JARIHO010000025">
    <property type="protein sequence ID" value="KAJ7342392.1"/>
    <property type="molecule type" value="Genomic_DNA"/>
</dbReference>
<comment type="caution">
    <text evidence="2">The sequence shown here is derived from an EMBL/GenBank/DDBJ whole genome shotgun (WGS) entry which is preliminary data.</text>
</comment>
<feature type="region of interest" description="Disordered" evidence="1">
    <location>
        <begin position="185"/>
        <end position="216"/>
    </location>
</feature>
<evidence type="ECO:0000313" key="2">
    <source>
        <dbReference type="EMBL" id="KAJ7342392.1"/>
    </source>
</evidence>
<dbReference type="Proteomes" id="UP001218218">
    <property type="component" value="Unassembled WGS sequence"/>
</dbReference>
<feature type="region of interest" description="Disordered" evidence="1">
    <location>
        <begin position="46"/>
        <end position="67"/>
    </location>
</feature>
<feature type="region of interest" description="Disordered" evidence="1">
    <location>
        <begin position="274"/>
        <end position="299"/>
    </location>
</feature>
<feature type="region of interest" description="Disordered" evidence="1">
    <location>
        <begin position="353"/>
        <end position="374"/>
    </location>
</feature>
<accession>A0AAD6ZVH0</accession>
<organism evidence="2 3">
    <name type="scientific">Mycena albidolilacea</name>
    <dbReference type="NCBI Taxonomy" id="1033008"/>
    <lineage>
        <taxon>Eukaryota</taxon>
        <taxon>Fungi</taxon>
        <taxon>Dikarya</taxon>
        <taxon>Basidiomycota</taxon>
        <taxon>Agaricomycotina</taxon>
        <taxon>Agaricomycetes</taxon>
        <taxon>Agaricomycetidae</taxon>
        <taxon>Agaricales</taxon>
        <taxon>Marasmiineae</taxon>
        <taxon>Mycenaceae</taxon>
        <taxon>Mycena</taxon>
    </lineage>
</organism>
<sequence length="400" mass="42610">MWVERRVEDAVERKVETEGMGDDARGGWGVCTRREWRDGRSRETRSNYGAVGRENGRSGVGWDPEVHAGRRRRGDMTCGERDCIDVHQMRGDGTAARRDGGELVRAAAGAGRAPGEGCGHRVVAVDAAEGGDGAAVETGLDEYVAAEGTQVWVLRRCAPEAELAPVLTRKLARVWVGLGRRENAERDGHAHTQAGKQRREQLDAGRNGRGKTQEGGVAAVRMQGWTGVPVQRRVRGGAARETGAGVHGGRARSTWARGAGVDADRDGRVETEMRARSMPHGGSGADAEQDGRVGRTRGRGGCGTGWAWHHTGGGRDSGVDAEQYGWRGRAMRACSGHRGSGTGMTWGARRRWQGGTRSNPSMQAGGGSGSGHVVAEGVREGQGRCLRSMRGGSVGSVRYF</sequence>
<gene>
    <name evidence="2" type="ORF">DFH08DRAFT_938334</name>
</gene>
<reference evidence="2" key="1">
    <citation type="submission" date="2023-03" db="EMBL/GenBank/DDBJ databases">
        <title>Massive genome expansion in bonnet fungi (Mycena s.s.) driven by repeated elements and novel gene families across ecological guilds.</title>
        <authorList>
            <consortium name="Lawrence Berkeley National Laboratory"/>
            <person name="Harder C.B."/>
            <person name="Miyauchi S."/>
            <person name="Viragh M."/>
            <person name="Kuo A."/>
            <person name="Thoen E."/>
            <person name="Andreopoulos B."/>
            <person name="Lu D."/>
            <person name="Skrede I."/>
            <person name="Drula E."/>
            <person name="Henrissat B."/>
            <person name="Morin E."/>
            <person name="Kohler A."/>
            <person name="Barry K."/>
            <person name="LaButti K."/>
            <person name="Morin E."/>
            <person name="Salamov A."/>
            <person name="Lipzen A."/>
            <person name="Mereny Z."/>
            <person name="Hegedus B."/>
            <person name="Baldrian P."/>
            <person name="Stursova M."/>
            <person name="Weitz H."/>
            <person name="Taylor A."/>
            <person name="Grigoriev I.V."/>
            <person name="Nagy L.G."/>
            <person name="Martin F."/>
            <person name="Kauserud H."/>
        </authorList>
    </citation>
    <scope>NUCLEOTIDE SEQUENCE</scope>
    <source>
        <strain evidence="2">CBHHK002</strain>
    </source>
</reference>
<name>A0AAD6ZVH0_9AGAR</name>